<dbReference type="Pfam" id="PF13613">
    <property type="entry name" value="HTH_Tnp_4"/>
    <property type="match status" value="1"/>
</dbReference>
<protein>
    <submittedName>
        <fullName evidence="5">Transposase DDE domain</fullName>
    </submittedName>
</protein>
<evidence type="ECO:0000256" key="1">
    <source>
        <dbReference type="ARBA" id="ARBA00001968"/>
    </source>
</evidence>
<gene>
    <name evidence="5" type="ORF">NCTC11923_00069</name>
</gene>
<feature type="domain" description="DDE Tnp4" evidence="3">
    <location>
        <begin position="99"/>
        <end position="243"/>
    </location>
</feature>
<dbReference type="KEGG" id="asla:NCTC11923_00069"/>
<evidence type="ECO:0000313" key="6">
    <source>
        <dbReference type="Proteomes" id="UP000276899"/>
    </source>
</evidence>
<dbReference type="GO" id="GO:0046872">
    <property type="term" value="F:metal ion binding"/>
    <property type="evidence" value="ECO:0007669"/>
    <property type="project" value="UniProtKB-KW"/>
</dbReference>
<dbReference type="EMBL" id="LR134363">
    <property type="protein sequence ID" value="VEG73464.1"/>
    <property type="molecule type" value="Genomic_DNA"/>
</dbReference>
<dbReference type="InterPro" id="IPR027805">
    <property type="entry name" value="Transposase_HTH_dom"/>
</dbReference>
<dbReference type="AlphaFoldDB" id="A0A3S4SDD1"/>
<sequence length="249" mass="27435">MVKGITGLSRAQMSKLVELIVSDDEIALAPRILSPLQAVRATLMYLRTNTSQAGIAEVLGVSQPTISRTIAVLTRIIARMLGPALATVEQIPRRGAYIVDGTLLPCWSWKDRPDLFSGKHKRTGMNLQVLVSPTGQLVWASDPQDGSIHDSRAITTSGLLERITPSDCIGDKGYIGTGVTTPYRKPPHGDLTEGQRQANKALNKIRYVVERTIAHIKAWKILAHDYRRPLHTFKETITATLALYTYTNP</sequence>
<evidence type="ECO:0000256" key="2">
    <source>
        <dbReference type="ARBA" id="ARBA00022723"/>
    </source>
</evidence>
<evidence type="ECO:0000259" key="3">
    <source>
        <dbReference type="Pfam" id="PF13359"/>
    </source>
</evidence>
<dbReference type="STRING" id="1278298.GCA_000428685_02603"/>
<dbReference type="RefSeq" id="WP_126412016.1">
    <property type="nucleotide sequence ID" value="NZ_CBCRWE010000103.1"/>
</dbReference>
<keyword evidence="6" id="KW-1185">Reference proteome</keyword>
<accession>A0A3S4SDD1</accession>
<proteinExistence type="predicted"/>
<evidence type="ECO:0000313" key="5">
    <source>
        <dbReference type="EMBL" id="VEG73464.1"/>
    </source>
</evidence>
<dbReference type="Proteomes" id="UP000276899">
    <property type="component" value="Chromosome"/>
</dbReference>
<comment type="cofactor">
    <cofactor evidence="1">
        <name>a divalent metal cation</name>
        <dbReference type="ChEBI" id="CHEBI:60240"/>
    </cofactor>
</comment>
<organism evidence="5 6">
    <name type="scientific">Actinomyces slackii</name>
    <dbReference type="NCBI Taxonomy" id="52774"/>
    <lineage>
        <taxon>Bacteria</taxon>
        <taxon>Bacillati</taxon>
        <taxon>Actinomycetota</taxon>
        <taxon>Actinomycetes</taxon>
        <taxon>Actinomycetales</taxon>
        <taxon>Actinomycetaceae</taxon>
        <taxon>Actinomyces</taxon>
    </lineage>
</organism>
<dbReference type="InterPro" id="IPR027806">
    <property type="entry name" value="HARBI1_dom"/>
</dbReference>
<dbReference type="Pfam" id="PF13359">
    <property type="entry name" value="DDE_Tnp_4"/>
    <property type="match status" value="1"/>
</dbReference>
<dbReference type="Gene3D" id="1.10.10.60">
    <property type="entry name" value="Homeodomain-like"/>
    <property type="match status" value="1"/>
</dbReference>
<feature type="domain" description="Transposase Helix-turn-helix" evidence="4">
    <location>
        <begin position="33"/>
        <end position="81"/>
    </location>
</feature>
<name>A0A3S4SDD1_9ACTO</name>
<reference evidence="5 6" key="1">
    <citation type="submission" date="2018-12" db="EMBL/GenBank/DDBJ databases">
        <authorList>
            <consortium name="Pathogen Informatics"/>
        </authorList>
    </citation>
    <scope>NUCLEOTIDE SEQUENCE [LARGE SCALE GENOMIC DNA]</scope>
    <source>
        <strain evidence="5 6">NCTC11923</strain>
    </source>
</reference>
<keyword evidence="2" id="KW-0479">Metal-binding</keyword>
<evidence type="ECO:0000259" key="4">
    <source>
        <dbReference type="Pfam" id="PF13613"/>
    </source>
</evidence>